<dbReference type="GO" id="GO:0009986">
    <property type="term" value="C:cell surface"/>
    <property type="evidence" value="ECO:0007669"/>
    <property type="project" value="InterPro"/>
</dbReference>
<keyword evidence="4 5" id="KW-0732">Signal</keyword>
<gene>
    <name evidence="7" type="primary">LOAG_08311</name>
</gene>
<dbReference type="PANTHER" id="PTHR21700">
    <property type="entry name" value="TRANSTHYRETIN-LIKE FAMILY PROTEIN-RELATED"/>
    <property type="match status" value="1"/>
</dbReference>
<dbReference type="OrthoDB" id="5811720at2759"/>
<reference evidence="6" key="1">
    <citation type="submission" date="2012-04" db="EMBL/GenBank/DDBJ databases">
        <title>The Genome Sequence of Loa loa.</title>
        <authorList>
            <consortium name="The Broad Institute Genome Sequencing Platform"/>
            <consortium name="Broad Institute Genome Sequencing Center for Infectious Disease"/>
            <person name="Nutman T.B."/>
            <person name="Fink D.L."/>
            <person name="Russ C."/>
            <person name="Young S."/>
            <person name="Zeng Q."/>
            <person name="Gargeya S."/>
            <person name="Alvarado L."/>
            <person name="Berlin A."/>
            <person name="Chapman S.B."/>
            <person name="Chen Z."/>
            <person name="Freedman E."/>
            <person name="Gellesch M."/>
            <person name="Goldberg J."/>
            <person name="Griggs A."/>
            <person name="Gujja S."/>
            <person name="Heilman E.R."/>
            <person name="Heiman D."/>
            <person name="Howarth C."/>
            <person name="Mehta T."/>
            <person name="Neiman D."/>
            <person name="Pearson M."/>
            <person name="Roberts A."/>
            <person name="Saif S."/>
            <person name="Shea T."/>
            <person name="Shenoy N."/>
            <person name="Sisk P."/>
            <person name="Stolte C."/>
            <person name="Sykes S."/>
            <person name="White J."/>
            <person name="Yandava C."/>
            <person name="Haas B."/>
            <person name="Henn M.R."/>
            <person name="Nusbaum C."/>
            <person name="Birren B."/>
        </authorList>
    </citation>
    <scope>NUCLEOTIDE SEQUENCE [LARGE SCALE GENOMIC DNA]</scope>
</reference>
<evidence type="ECO:0000313" key="7">
    <source>
        <dbReference type="WBParaSite" id="EN70_10213"/>
    </source>
</evidence>
<evidence type="ECO:0000256" key="3">
    <source>
        <dbReference type="ARBA" id="ARBA00022525"/>
    </source>
</evidence>
<dbReference type="InParanoid" id="A0A1I7V5V7"/>
<dbReference type="PANTHER" id="PTHR21700:SF48">
    <property type="entry name" value="TRANSTHYRETIN-LIKE FAMILY PROTEIN"/>
    <property type="match status" value="1"/>
</dbReference>
<evidence type="ECO:0000256" key="4">
    <source>
        <dbReference type="ARBA" id="ARBA00022729"/>
    </source>
</evidence>
<name>A0A1I7V5V7_LOALO</name>
<dbReference type="eggNOG" id="ENOG502SU17">
    <property type="taxonomic scope" value="Eukaryota"/>
</dbReference>
<feature type="chain" id="PRO_5009309811" evidence="5">
    <location>
        <begin position="20"/>
        <end position="157"/>
    </location>
</feature>
<keyword evidence="3" id="KW-0964">Secreted</keyword>
<comment type="similarity">
    <text evidence="2">Belongs to the nematode transthyretin-like family.</text>
</comment>
<accession>A0A1I7V5V7</accession>
<dbReference type="Gene3D" id="2.60.40.3330">
    <property type="match status" value="1"/>
</dbReference>
<feature type="signal peptide" evidence="5">
    <location>
        <begin position="1"/>
        <end position="19"/>
    </location>
</feature>
<dbReference type="Proteomes" id="UP000095285">
    <property type="component" value="Unassembled WGS sequence"/>
</dbReference>
<proteinExistence type="inferred from homology"/>
<dbReference type="InterPro" id="IPR001534">
    <property type="entry name" value="Transthyretin-like"/>
</dbReference>
<evidence type="ECO:0000313" key="6">
    <source>
        <dbReference type="Proteomes" id="UP000095285"/>
    </source>
</evidence>
<reference evidence="7" key="2">
    <citation type="submission" date="2016-11" db="UniProtKB">
        <authorList>
            <consortium name="WormBaseParasite"/>
        </authorList>
    </citation>
    <scope>IDENTIFICATION</scope>
</reference>
<dbReference type="FunCoup" id="A0A1I7V5V7">
    <property type="interactions" value="77"/>
</dbReference>
<evidence type="ECO:0000256" key="1">
    <source>
        <dbReference type="ARBA" id="ARBA00004613"/>
    </source>
</evidence>
<evidence type="ECO:0000256" key="2">
    <source>
        <dbReference type="ARBA" id="ARBA00010112"/>
    </source>
</evidence>
<dbReference type="InterPro" id="IPR038479">
    <property type="entry name" value="Transthyretin-like_sf"/>
</dbReference>
<evidence type="ECO:0000256" key="5">
    <source>
        <dbReference type="SAM" id="SignalP"/>
    </source>
</evidence>
<dbReference type="AlphaFoldDB" id="A0A1I7V5V7"/>
<keyword evidence="6" id="KW-1185">Reference proteome</keyword>
<sequence>MMVMISILILSIFLHLINGDQLKFAEKILTRSTAAKGILLCGTTPATDVKVRLFRKASNDIGEILSTKQTTSDGHFEIKGDTVDRTEQDIEPMIRFYHRCDDDLKKDLKKVGYRTFAMNYPKEYVTIGRVPRKPFDIGKLNLQVMYPKESRDMKFID</sequence>
<protein>
    <submittedName>
        <fullName evidence="7">Transthyretin-like family protein</fullName>
    </submittedName>
</protein>
<dbReference type="Pfam" id="PF01060">
    <property type="entry name" value="TTR-52"/>
    <property type="match status" value="1"/>
</dbReference>
<organism evidence="6 7">
    <name type="scientific">Loa loa</name>
    <name type="common">Eye worm</name>
    <name type="synonym">Filaria loa</name>
    <dbReference type="NCBI Taxonomy" id="7209"/>
    <lineage>
        <taxon>Eukaryota</taxon>
        <taxon>Metazoa</taxon>
        <taxon>Ecdysozoa</taxon>
        <taxon>Nematoda</taxon>
        <taxon>Chromadorea</taxon>
        <taxon>Rhabditida</taxon>
        <taxon>Spirurina</taxon>
        <taxon>Spiruromorpha</taxon>
        <taxon>Filarioidea</taxon>
        <taxon>Onchocercidae</taxon>
        <taxon>Loa</taxon>
    </lineage>
</organism>
<comment type="subcellular location">
    <subcellularLocation>
        <location evidence="1">Secreted</location>
    </subcellularLocation>
</comment>
<dbReference type="WBParaSite" id="EN70_10213">
    <property type="protein sequence ID" value="EN70_10213"/>
    <property type="gene ID" value="EN70_10213"/>
</dbReference>
<dbReference type="GO" id="GO:0005576">
    <property type="term" value="C:extracellular region"/>
    <property type="evidence" value="ECO:0007669"/>
    <property type="project" value="UniProtKB-SubCell"/>
</dbReference>